<dbReference type="RefSeq" id="WP_098175200.1">
    <property type="nucleotide sequence ID" value="NZ_JBLOIZ010000005.1"/>
</dbReference>
<organism evidence="1 2">
    <name type="scientific">Peribacillus butanolivorans</name>
    <dbReference type="NCBI Taxonomy" id="421767"/>
    <lineage>
        <taxon>Bacteria</taxon>
        <taxon>Bacillati</taxon>
        <taxon>Bacillota</taxon>
        <taxon>Bacilli</taxon>
        <taxon>Bacillales</taxon>
        <taxon>Bacillaceae</taxon>
        <taxon>Peribacillus</taxon>
    </lineage>
</organism>
<sequence>MNENKSAAHSLRSGLSTSTAMMGMTEIAIMKQTEQKMREMVDRYVQAGTRYKNNASSILKNI</sequence>
<protein>
    <recommendedName>
        <fullName evidence="3">Integrase</fullName>
    </recommendedName>
</protein>
<dbReference type="EMBL" id="NUEQ01000011">
    <property type="protein sequence ID" value="PEJ35951.1"/>
    <property type="molecule type" value="Genomic_DNA"/>
</dbReference>
<name>A0AAX0S7V6_9BACI</name>
<dbReference type="AlphaFoldDB" id="A0AAX0S7V6"/>
<reference evidence="1 2" key="1">
    <citation type="submission" date="2017-09" db="EMBL/GenBank/DDBJ databases">
        <title>Large-scale bioinformatics analysis of Bacillus genomes uncovers conserved roles of natural products in bacterial physiology.</title>
        <authorList>
            <consortium name="Agbiome Team Llc"/>
            <person name="Bleich R.M."/>
            <person name="Kirk G.J."/>
            <person name="Santa Maria K.C."/>
            <person name="Allen S.E."/>
            <person name="Farag S."/>
            <person name="Shank E.A."/>
            <person name="Bowers A."/>
        </authorList>
    </citation>
    <scope>NUCLEOTIDE SEQUENCE [LARGE SCALE GENOMIC DNA]</scope>
    <source>
        <strain evidence="1 2">AFS003229</strain>
    </source>
</reference>
<gene>
    <name evidence="1" type="ORF">CN689_05705</name>
</gene>
<accession>A0AAX0S7V6</accession>
<dbReference type="Proteomes" id="UP000220106">
    <property type="component" value="Unassembled WGS sequence"/>
</dbReference>
<evidence type="ECO:0008006" key="3">
    <source>
        <dbReference type="Google" id="ProtNLM"/>
    </source>
</evidence>
<evidence type="ECO:0000313" key="1">
    <source>
        <dbReference type="EMBL" id="PEJ35951.1"/>
    </source>
</evidence>
<comment type="caution">
    <text evidence="1">The sequence shown here is derived from an EMBL/GenBank/DDBJ whole genome shotgun (WGS) entry which is preliminary data.</text>
</comment>
<evidence type="ECO:0000313" key="2">
    <source>
        <dbReference type="Proteomes" id="UP000220106"/>
    </source>
</evidence>
<proteinExistence type="predicted"/>